<dbReference type="AlphaFoldDB" id="A0A1U7HTH1"/>
<gene>
    <name evidence="2" type="ORF">NIES593_01920</name>
</gene>
<dbReference type="RefSeq" id="WP_073597954.1">
    <property type="nucleotide sequence ID" value="NZ_MRCB01000001.1"/>
</dbReference>
<feature type="transmembrane region" description="Helical" evidence="1">
    <location>
        <begin position="49"/>
        <end position="72"/>
    </location>
</feature>
<dbReference type="EMBL" id="MRCB01000001">
    <property type="protein sequence ID" value="OKH26824.1"/>
    <property type="molecule type" value="Genomic_DNA"/>
</dbReference>
<keyword evidence="1" id="KW-0472">Membrane</keyword>
<dbReference type="Proteomes" id="UP000186868">
    <property type="component" value="Unassembled WGS sequence"/>
</dbReference>
<comment type="caution">
    <text evidence="2">The sequence shown here is derived from an EMBL/GenBank/DDBJ whole genome shotgun (WGS) entry which is preliminary data.</text>
</comment>
<organism evidence="2 3">
    <name type="scientific">Hydrococcus rivularis NIES-593</name>
    <dbReference type="NCBI Taxonomy" id="1921803"/>
    <lineage>
        <taxon>Bacteria</taxon>
        <taxon>Bacillati</taxon>
        <taxon>Cyanobacteriota</taxon>
        <taxon>Cyanophyceae</taxon>
        <taxon>Pleurocapsales</taxon>
        <taxon>Hydrococcaceae</taxon>
        <taxon>Hydrococcus</taxon>
    </lineage>
</organism>
<evidence type="ECO:0000313" key="3">
    <source>
        <dbReference type="Proteomes" id="UP000186868"/>
    </source>
</evidence>
<evidence type="ECO:0000313" key="2">
    <source>
        <dbReference type="EMBL" id="OKH26824.1"/>
    </source>
</evidence>
<keyword evidence="1" id="KW-0812">Transmembrane</keyword>
<sequence length="97" mass="11250">MPKPKFCDREKSAPSWNYFWMISSSNWSQIFQEEFLKANQKPLEEEESIFVRQIISLGVWLTLILLISIAGIQATKNSQAVQGLDAKSVRQLMFLRN</sequence>
<keyword evidence="1" id="KW-1133">Transmembrane helix</keyword>
<evidence type="ECO:0000256" key="1">
    <source>
        <dbReference type="SAM" id="Phobius"/>
    </source>
</evidence>
<accession>A0A1U7HTH1</accession>
<dbReference type="STRING" id="1921803.NIES593_01920"/>
<protein>
    <submittedName>
        <fullName evidence="2">Uncharacterized protein</fullName>
    </submittedName>
</protein>
<reference evidence="2 3" key="1">
    <citation type="submission" date="2016-11" db="EMBL/GenBank/DDBJ databases">
        <title>Draft Genome Sequences of Nine Cyanobacterial Strains from Diverse Habitats.</title>
        <authorList>
            <person name="Zhu T."/>
            <person name="Hou S."/>
            <person name="Lu X."/>
            <person name="Hess W.R."/>
        </authorList>
    </citation>
    <scope>NUCLEOTIDE SEQUENCE [LARGE SCALE GENOMIC DNA]</scope>
    <source>
        <strain evidence="2 3">NIES-593</strain>
    </source>
</reference>
<name>A0A1U7HTH1_9CYAN</name>
<proteinExistence type="predicted"/>
<keyword evidence="3" id="KW-1185">Reference proteome</keyword>